<dbReference type="Gramene" id="TraesNOR4A03G02229660.1">
    <property type="protein sequence ID" value="TraesNOR4A03G02229660.1.CDS1"/>
    <property type="gene ID" value="TraesNOR4A03G02229660"/>
</dbReference>
<dbReference type="PANTHER" id="PTHR35357:SF8">
    <property type="entry name" value="OS01G0111000 PROTEIN"/>
    <property type="match status" value="1"/>
</dbReference>
<sequence>MATMSATSILFSAIAIMLLSNTLATKSNASGGGKPEVTNFILEACKNASMKNQIYDPNPITQEFCVSTLKLDNRSAKAKDIHSLVHVAIDILKGQVAAANDNVKQMLHDTKNGTATMRAFSFCMVHYNRMVSILNICDTMIKEYHGRKGSADDGLLSSELPSCVEKVDKPFIDCWLGLLAMEAKKLLDENFAVGMLVKLNFCLASTI</sequence>
<dbReference type="GO" id="GO:0009827">
    <property type="term" value="P:plant-type cell wall modification"/>
    <property type="evidence" value="ECO:0000318"/>
    <property type="project" value="GO_Central"/>
</dbReference>
<feature type="signal peptide" evidence="4">
    <location>
        <begin position="1"/>
        <end position="24"/>
    </location>
</feature>
<keyword evidence="7" id="KW-1185">Reference proteome</keyword>
<dbReference type="SMR" id="A0A3B6I5T0"/>
<reference evidence="6" key="1">
    <citation type="submission" date="2018-08" db="EMBL/GenBank/DDBJ databases">
        <authorList>
            <person name="Rossello M."/>
        </authorList>
    </citation>
    <scope>NUCLEOTIDE SEQUENCE [LARGE SCALE GENOMIC DNA]</scope>
    <source>
        <strain evidence="6">cv. Chinese Spring</strain>
    </source>
</reference>
<reference evidence="6" key="2">
    <citation type="submission" date="2018-10" db="UniProtKB">
        <authorList>
            <consortium name="EnsemblPlants"/>
        </authorList>
    </citation>
    <scope>IDENTIFICATION</scope>
</reference>
<comment type="similarity">
    <text evidence="3">Belongs to the PMEI family.</text>
</comment>
<feature type="domain" description="Pectinesterase inhibitor" evidence="5">
    <location>
        <begin position="40"/>
        <end position="137"/>
    </location>
</feature>
<keyword evidence="2" id="KW-1015">Disulfide bond</keyword>
<proteinExistence type="inferred from homology"/>
<dbReference type="Gramene" id="TraesCS4A02G460300.1">
    <property type="protein sequence ID" value="TraesCS4A02G460300.1.cds1"/>
    <property type="gene ID" value="TraesCS4A02G460300"/>
</dbReference>
<evidence type="ECO:0000256" key="1">
    <source>
        <dbReference type="ARBA" id="ARBA00022729"/>
    </source>
</evidence>
<evidence type="ECO:0000259" key="5">
    <source>
        <dbReference type="Pfam" id="PF04043"/>
    </source>
</evidence>
<dbReference type="AlphaFoldDB" id="A0A3B6I5T0"/>
<dbReference type="Gene3D" id="1.20.140.40">
    <property type="entry name" value="Invertase/pectin methylesterase inhibitor family protein"/>
    <property type="match status" value="1"/>
</dbReference>
<dbReference type="GO" id="GO:0009505">
    <property type="term" value="C:plant-type cell wall"/>
    <property type="evidence" value="ECO:0000318"/>
    <property type="project" value="GO_Central"/>
</dbReference>
<organism evidence="6">
    <name type="scientific">Triticum aestivum</name>
    <name type="common">Wheat</name>
    <dbReference type="NCBI Taxonomy" id="4565"/>
    <lineage>
        <taxon>Eukaryota</taxon>
        <taxon>Viridiplantae</taxon>
        <taxon>Streptophyta</taxon>
        <taxon>Embryophyta</taxon>
        <taxon>Tracheophyta</taxon>
        <taxon>Spermatophyta</taxon>
        <taxon>Magnoliopsida</taxon>
        <taxon>Liliopsida</taxon>
        <taxon>Poales</taxon>
        <taxon>Poaceae</taxon>
        <taxon>BOP clade</taxon>
        <taxon>Pooideae</taxon>
        <taxon>Triticodae</taxon>
        <taxon>Triticeae</taxon>
        <taxon>Triticinae</taxon>
        <taxon>Triticum</taxon>
    </lineage>
</organism>
<dbReference type="InterPro" id="IPR006501">
    <property type="entry name" value="Pectinesterase_inhib_dom"/>
</dbReference>
<dbReference type="Proteomes" id="UP000019116">
    <property type="component" value="Chromosome 4A"/>
</dbReference>
<dbReference type="PANTHER" id="PTHR35357">
    <property type="entry name" value="OS02G0537100 PROTEIN"/>
    <property type="match status" value="1"/>
</dbReference>
<feature type="chain" id="PRO_5043175530" description="Pectinesterase inhibitor domain-containing protein" evidence="4">
    <location>
        <begin position="25"/>
        <end position="207"/>
    </location>
</feature>
<protein>
    <recommendedName>
        <fullName evidence="5">Pectinesterase inhibitor domain-containing protein</fullName>
    </recommendedName>
</protein>
<dbReference type="InterPro" id="IPR035513">
    <property type="entry name" value="Invertase/methylesterase_inhib"/>
</dbReference>
<dbReference type="SUPFAM" id="SSF101148">
    <property type="entry name" value="Plant invertase/pectin methylesterase inhibitor"/>
    <property type="match status" value="1"/>
</dbReference>
<evidence type="ECO:0000256" key="4">
    <source>
        <dbReference type="SAM" id="SignalP"/>
    </source>
</evidence>
<dbReference type="NCBIfam" id="TIGR01614">
    <property type="entry name" value="PME_inhib"/>
    <property type="match status" value="1"/>
</dbReference>
<evidence type="ECO:0000256" key="2">
    <source>
        <dbReference type="ARBA" id="ARBA00023157"/>
    </source>
</evidence>
<dbReference type="GO" id="GO:0004857">
    <property type="term" value="F:enzyme inhibitor activity"/>
    <property type="evidence" value="ECO:0000318"/>
    <property type="project" value="GO_Central"/>
</dbReference>
<dbReference type="EnsemblPlants" id="TraesCS4A02G460300.1">
    <property type="protein sequence ID" value="TraesCS4A02G460300.1.cds1"/>
    <property type="gene ID" value="TraesCS4A02G460300"/>
</dbReference>
<dbReference type="Gramene" id="TraesCS4A03G1158200.1">
    <property type="protein sequence ID" value="TraesCS4A03G1158200.1.CDS1"/>
    <property type="gene ID" value="TraesCS4A03G1158200"/>
</dbReference>
<name>A0A3B6I5T0_WHEAT</name>
<keyword evidence="1 4" id="KW-0732">Signal</keyword>
<accession>A0A3B6I5T0</accession>
<dbReference type="Pfam" id="PF04043">
    <property type="entry name" value="PMEI"/>
    <property type="match status" value="1"/>
</dbReference>
<evidence type="ECO:0000313" key="6">
    <source>
        <dbReference type="EnsemblPlants" id="TraesCS4A02G460300.1.cds1"/>
    </source>
</evidence>
<evidence type="ECO:0000256" key="3">
    <source>
        <dbReference type="ARBA" id="ARBA00038471"/>
    </source>
</evidence>
<evidence type="ECO:0000313" key="7">
    <source>
        <dbReference type="Proteomes" id="UP000019116"/>
    </source>
</evidence>